<reference evidence="2 3" key="1">
    <citation type="journal article" date="2005" name="Nature">
        <title>The genome sequence of the rice blast fungus Magnaporthe grisea.</title>
        <authorList>
            <person name="Dean R.A."/>
            <person name="Talbot N.J."/>
            <person name="Ebbole D.J."/>
            <person name="Farman M.L."/>
            <person name="Mitchell T.K."/>
            <person name="Orbach M.J."/>
            <person name="Thon M."/>
            <person name="Kulkarni R."/>
            <person name="Xu J.R."/>
            <person name="Pan H."/>
            <person name="Read N.D."/>
            <person name="Lee Y.H."/>
            <person name="Carbone I."/>
            <person name="Brown D."/>
            <person name="Oh Y.Y."/>
            <person name="Donofrio N."/>
            <person name="Jeong J.S."/>
            <person name="Soanes D.M."/>
            <person name="Djonovic S."/>
            <person name="Kolomiets E."/>
            <person name="Rehmeyer C."/>
            <person name="Li W."/>
            <person name="Harding M."/>
            <person name="Kim S."/>
            <person name="Lebrun M.H."/>
            <person name="Bohnert H."/>
            <person name="Coughlan S."/>
            <person name="Butler J."/>
            <person name="Calvo S."/>
            <person name="Ma L.J."/>
            <person name="Nicol R."/>
            <person name="Purcell S."/>
            <person name="Nusbaum C."/>
            <person name="Galagan J.E."/>
            <person name="Birren B.W."/>
        </authorList>
    </citation>
    <scope>NUCLEOTIDE SEQUENCE [LARGE SCALE GENOMIC DNA]</scope>
    <source>
        <strain evidence="3">70-15 / ATCC MYA-4617 / FGSC 8958</strain>
    </source>
</reference>
<reference key="2">
    <citation type="submission" date="2011-05" db="EMBL/GenBank/DDBJ databases">
        <title>The Genome Sequence of Magnaporthe oryzae 70-15.</title>
        <authorList>
            <consortium name="The Broad Institute Genome Sequencing Platform"/>
            <person name="Ma L.-J."/>
            <person name="Dead R."/>
            <person name="Young S.K."/>
            <person name="Zeng Q."/>
            <person name="Gargeya S."/>
            <person name="Fitzgerald M."/>
            <person name="Haas B."/>
            <person name="Abouelleil A."/>
            <person name="Alvarado L."/>
            <person name="Arachchi H.M."/>
            <person name="Berlin A."/>
            <person name="Brown A."/>
            <person name="Chapman S.B."/>
            <person name="Chen Z."/>
            <person name="Dunbar C."/>
            <person name="Freedman E."/>
            <person name="Gearin G."/>
            <person name="Gellesch M."/>
            <person name="Goldberg J."/>
            <person name="Griggs A."/>
            <person name="Gujja S."/>
            <person name="Heiman D."/>
            <person name="Howarth C."/>
            <person name="Larson L."/>
            <person name="Lui A."/>
            <person name="MacDonald P.J.P."/>
            <person name="Mehta T."/>
            <person name="Montmayeur A."/>
            <person name="Murphy C."/>
            <person name="Neiman D."/>
            <person name="Pearson M."/>
            <person name="Priest M."/>
            <person name="Roberts A."/>
            <person name="Saif S."/>
            <person name="Shea T."/>
            <person name="Shenoy N."/>
            <person name="Sisk P."/>
            <person name="Stolte C."/>
            <person name="Sykes S."/>
            <person name="Yandava C."/>
            <person name="Wortman J."/>
            <person name="Nusbaum C."/>
            <person name="Birren B."/>
        </authorList>
    </citation>
    <scope>NUCLEOTIDE SEQUENCE</scope>
    <source>
        <strain>70-15</strain>
    </source>
</reference>
<feature type="compositionally biased region" description="Basic and acidic residues" evidence="1">
    <location>
        <begin position="35"/>
        <end position="56"/>
    </location>
</feature>
<dbReference type="OrthoDB" id="10558204at2759"/>
<dbReference type="KEGG" id="mgr:MGG_15879"/>
<proteinExistence type="predicted"/>
<organism evidence="2 3">
    <name type="scientific">Pyricularia oryzae (strain 70-15 / ATCC MYA-4617 / FGSC 8958)</name>
    <name type="common">Rice blast fungus</name>
    <name type="synonym">Magnaporthe oryzae</name>
    <dbReference type="NCBI Taxonomy" id="242507"/>
    <lineage>
        <taxon>Eukaryota</taxon>
        <taxon>Fungi</taxon>
        <taxon>Dikarya</taxon>
        <taxon>Ascomycota</taxon>
        <taxon>Pezizomycotina</taxon>
        <taxon>Sordariomycetes</taxon>
        <taxon>Sordariomycetidae</taxon>
        <taxon>Magnaporthales</taxon>
        <taxon>Pyriculariaceae</taxon>
        <taxon>Pyricularia</taxon>
    </lineage>
</organism>
<dbReference type="HOGENOM" id="CLU_1012197_0_0_1"/>
<feature type="region of interest" description="Disordered" evidence="1">
    <location>
        <begin position="28"/>
        <end position="56"/>
    </location>
</feature>
<dbReference type="RefSeq" id="XP_003715415.1">
    <property type="nucleotide sequence ID" value="XM_003715367.1"/>
</dbReference>
<dbReference type="VEuPathDB" id="FungiDB:MGG_15879"/>
<evidence type="ECO:0000256" key="1">
    <source>
        <dbReference type="SAM" id="MobiDB-lite"/>
    </source>
</evidence>
<protein>
    <submittedName>
        <fullName evidence="2">Uncharacterized protein</fullName>
    </submittedName>
</protein>
<dbReference type="Proteomes" id="UP000009058">
    <property type="component" value="Chromosome 2"/>
</dbReference>
<dbReference type="EMBL" id="CM001232">
    <property type="protein sequence ID" value="EHA55608.1"/>
    <property type="molecule type" value="Genomic_DNA"/>
</dbReference>
<evidence type="ECO:0000313" key="2">
    <source>
        <dbReference type="EMBL" id="EHA55608.1"/>
    </source>
</evidence>
<evidence type="ECO:0000313" key="3">
    <source>
        <dbReference type="Proteomes" id="UP000009058"/>
    </source>
</evidence>
<dbReference type="GeneID" id="12986673"/>
<gene>
    <name evidence="2" type="ORF">MGG_15879</name>
</gene>
<accession>G4MU08</accession>
<sequence>MVIGSSSLTRLTVRLSLSDSASRACGSLKGLATADKPEKKTENGVEQKAKEDTPERRWCPMGGFECLRKRNEKVMEKEELLVENDRPKEVPAGRIVTARHLRSRTGFGLNRGGKAGKNRHGMRGMDGIEGMEQSSELGTPQHRVPSMETEPSAIPCQASCSLAFKAGWKTGGGLCSTPCLHATQYKAGTSGSKRTRRLGFVPPKYAIVCSRVTLLSVPGGYEPFCPTTAGVSRLQVGGMTIVGGVHANALQPPGSAEDLPNSKSSDAPALMAMTV</sequence>
<dbReference type="InParanoid" id="G4MU08"/>
<keyword evidence="3" id="KW-1185">Reference proteome</keyword>
<name>G4MU08_PYRO7</name>
<dbReference type="AlphaFoldDB" id="G4MU08"/>